<evidence type="ECO:0000256" key="3">
    <source>
        <dbReference type="ARBA" id="ARBA00022729"/>
    </source>
</evidence>
<reference evidence="6" key="1">
    <citation type="journal article" date="2019" name="Int. J. Syst. Evol. Microbiol.">
        <title>The Global Catalogue of Microorganisms (GCM) 10K type strain sequencing project: providing services to taxonomists for standard genome sequencing and annotation.</title>
        <authorList>
            <consortium name="The Broad Institute Genomics Platform"/>
            <consortium name="The Broad Institute Genome Sequencing Center for Infectious Disease"/>
            <person name="Wu L."/>
            <person name="Ma J."/>
        </authorList>
    </citation>
    <scope>NUCLEOTIDE SEQUENCE [LARGE SCALE GENOMIC DNA]</scope>
    <source>
        <strain evidence="6">CGMCC 4.6997</strain>
    </source>
</reference>
<dbReference type="Proteomes" id="UP001596039">
    <property type="component" value="Unassembled WGS sequence"/>
</dbReference>
<name>A0ABW0NKZ7_9MICO</name>
<keyword evidence="3 4" id="KW-0732">Signal</keyword>
<dbReference type="RefSeq" id="WP_386738290.1">
    <property type="nucleotide sequence ID" value="NZ_JBHSMG010000001.1"/>
</dbReference>
<dbReference type="EMBL" id="JBHSMG010000001">
    <property type="protein sequence ID" value="MFC5500695.1"/>
    <property type="molecule type" value="Genomic_DNA"/>
</dbReference>
<dbReference type="PANTHER" id="PTHR30061:SF50">
    <property type="entry name" value="MALTOSE_MALTODEXTRIN-BINDING PERIPLASMIC PROTEIN"/>
    <property type="match status" value="1"/>
</dbReference>
<dbReference type="InterPro" id="IPR006059">
    <property type="entry name" value="SBP"/>
</dbReference>
<evidence type="ECO:0000313" key="6">
    <source>
        <dbReference type="Proteomes" id="UP001596039"/>
    </source>
</evidence>
<proteinExistence type="inferred from homology"/>
<dbReference type="PROSITE" id="PS51257">
    <property type="entry name" value="PROKAR_LIPOPROTEIN"/>
    <property type="match status" value="1"/>
</dbReference>
<sequence>MKFLSPRPQARRRHVAAAAVSTLAVTVMLAGCASASTSAGTGGYSAPSKTLSANITYALWDQTQVKAINANIAGFNKLYPNIHVNVDVTPWADYWTKIQTEATSNTLPDLFWMNGPNAKLYEANGKIEPITGEVAAGAINPSNYPKSLDELYSLNGVAYGVPKDFDTIGLWYNAAIFKEAGVDVPTKDWTWSDFSTAATAISTKLASKGIYGAAAGMDGQTTYYDTIFQAGGGVISADGKKSMYDSTATAAGIKFWTDLIASKASPSIQQLTDTPADQWFVSGKVAMYQGGDWARSEIAAAPIAKDVQVAPLPKGVKRATVIHGVSNVVAAAGKNKQAAQALQVYLASKAAQLQQGNMGAIIPAFNGTQSAFAASMPGVNLQTFLDAVAYSVPLPSSKNTAAWNAFESALLPAAFSGEKPVDSVLSDLATQMNGALAKE</sequence>
<feature type="signal peptide" evidence="4">
    <location>
        <begin position="1"/>
        <end position="35"/>
    </location>
</feature>
<organism evidence="5 6">
    <name type="scientific">Lysinimonas soli</name>
    <dbReference type="NCBI Taxonomy" id="1074233"/>
    <lineage>
        <taxon>Bacteria</taxon>
        <taxon>Bacillati</taxon>
        <taxon>Actinomycetota</taxon>
        <taxon>Actinomycetes</taxon>
        <taxon>Micrococcales</taxon>
        <taxon>Microbacteriaceae</taxon>
        <taxon>Lysinimonas</taxon>
    </lineage>
</organism>
<gene>
    <name evidence="5" type="ORF">ACFPJ4_00420</name>
</gene>
<protein>
    <submittedName>
        <fullName evidence="5">ABC transporter substrate-binding protein</fullName>
    </submittedName>
</protein>
<dbReference type="SUPFAM" id="SSF53850">
    <property type="entry name" value="Periplasmic binding protein-like II"/>
    <property type="match status" value="1"/>
</dbReference>
<keyword evidence="6" id="KW-1185">Reference proteome</keyword>
<dbReference type="CDD" id="cd13585">
    <property type="entry name" value="PBP2_TMBP_like"/>
    <property type="match status" value="1"/>
</dbReference>
<comment type="caution">
    <text evidence="5">The sequence shown here is derived from an EMBL/GenBank/DDBJ whole genome shotgun (WGS) entry which is preliminary data.</text>
</comment>
<evidence type="ECO:0000256" key="1">
    <source>
        <dbReference type="ARBA" id="ARBA00008520"/>
    </source>
</evidence>
<dbReference type="PANTHER" id="PTHR30061">
    <property type="entry name" value="MALTOSE-BINDING PERIPLASMIC PROTEIN"/>
    <property type="match status" value="1"/>
</dbReference>
<feature type="chain" id="PRO_5046006850" evidence="4">
    <location>
        <begin position="36"/>
        <end position="439"/>
    </location>
</feature>
<comment type="similarity">
    <text evidence="1">Belongs to the bacterial solute-binding protein 1 family.</text>
</comment>
<keyword evidence="2" id="KW-0813">Transport</keyword>
<evidence type="ECO:0000256" key="4">
    <source>
        <dbReference type="SAM" id="SignalP"/>
    </source>
</evidence>
<evidence type="ECO:0000256" key="2">
    <source>
        <dbReference type="ARBA" id="ARBA00022448"/>
    </source>
</evidence>
<accession>A0ABW0NKZ7</accession>
<dbReference type="Gene3D" id="3.40.190.10">
    <property type="entry name" value="Periplasmic binding protein-like II"/>
    <property type="match status" value="1"/>
</dbReference>
<evidence type="ECO:0000313" key="5">
    <source>
        <dbReference type="EMBL" id="MFC5500695.1"/>
    </source>
</evidence>
<dbReference type="Pfam" id="PF01547">
    <property type="entry name" value="SBP_bac_1"/>
    <property type="match status" value="1"/>
</dbReference>